<reference evidence="2 3" key="1">
    <citation type="journal article" date="2019" name="Int. J. Syst. Evol. Microbiol.">
        <title>Bifidobacterium jacchi sp. nov., isolated from the faeces of a baby common marmoset (Callithrix jacchus).</title>
        <authorList>
            <person name="Modesto M."/>
            <person name="Watanabe K."/>
            <person name="Arita M."/>
            <person name="Satti M."/>
            <person name="Oki K."/>
            <person name="Sciavilla P."/>
            <person name="Patavino C."/>
            <person name="Camma C."/>
            <person name="Michelini S."/>
            <person name="Sgorbati B."/>
            <person name="Mattarelli P."/>
        </authorList>
    </citation>
    <scope>NUCLEOTIDE SEQUENCE [LARGE SCALE GENOMIC DNA]</scope>
    <source>
        <strain evidence="2 3">MRM 9.3</strain>
    </source>
</reference>
<sequence>MVVASACACTCVSRHDAGEELLGHEPADFGGVDEVGVIERRADPPAAAGRQPRPRHHRKKEVHGYVNKEMLLLAVIGIAIGLPCGRGLLGFLLGQLNLPGMNIVPHVAWCCYALAALLALLFTVIVEKATNKSLDSIDMVGALKSPG</sequence>
<dbReference type="AlphaFoldDB" id="A0A5N5RNI0"/>
<evidence type="ECO:0000313" key="3">
    <source>
        <dbReference type="Proteomes" id="UP000326336"/>
    </source>
</evidence>
<keyword evidence="1" id="KW-1133">Transmembrane helix</keyword>
<protein>
    <submittedName>
        <fullName evidence="2">Uncharacterized protein</fullName>
    </submittedName>
</protein>
<keyword evidence="3" id="KW-1185">Reference proteome</keyword>
<evidence type="ECO:0000256" key="1">
    <source>
        <dbReference type="SAM" id="Phobius"/>
    </source>
</evidence>
<feature type="transmembrane region" description="Helical" evidence="1">
    <location>
        <begin position="70"/>
        <end position="94"/>
    </location>
</feature>
<organism evidence="2 3">
    <name type="scientific">Bifidobacterium jacchi</name>
    <dbReference type="NCBI Taxonomy" id="2490545"/>
    <lineage>
        <taxon>Bacteria</taxon>
        <taxon>Bacillati</taxon>
        <taxon>Actinomycetota</taxon>
        <taxon>Actinomycetes</taxon>
        <taxon>Bifidobacteriales</taxon>
        <taxon>Bifidobacteriaceae</taxon>
        <taxon>Bifidobacterium</taxon>
    </lineage>
</organism>
<accession>A0A5N5RNI0</accession>
<proteinExistence type="predicted"/>
<comment type="caution">
    <text evidence="2">The sequence shown here is derived from an EMBL/GenBank/DDBJ whole genome shotgun (WGS) entry which is preliminary data.</text>
</comment>
<evidence type="ECO:0000313" key="2">
    <source>
        <dbReference type="EMBL" id="KAB5608321.1"/>
    </source>
</evidence>
<dbReference type="OrthoDB" id="5137249at2"/>
<feature type="transmembrane region" description="Helical" evidence="1">
    <location>
        <begin position="106"/>
        <end position="126"/>
    </location>
</feature>
<keyword evidence="1" id="KW-0812">Transmembrane</keyword>
<keyword evidence="1" id="KW-0472">Membrane</keyword>
<name>A0A5N5RNI0_9BIFI</name>
<dbReference type="Proteomes" id="UP000326336">
    <property type="component" value="Unassembled WGS sequence"/>
</dbReference>
<gene>
    <name evidence="2" type="ORF">EHS19_01445</name>
</gene>
<dbReference type="EMBL" id="RQSP01000003">
    <property type="protein sequence ID" value="KAB5608321.1"/>
    <property type="molecule type" value="Genomic_DNA"/>
</dbReference>